<feature type="domain" description="Aminotransferase class V" evidence="1">
    <location>
        <begin position="4"/>
        <end position="371"/>
    </location>
</feature>
<dbReference type="InterPro" id="IPR015424">
    <property type="entry name" value="PyrdxlP-dep_Trfase"/>
</dbReference>
<dbReference type="RefSeq" id="WP_349135622.1">
    <property type="nucleotide sequence ID" value="NZ_JBBMFF010000202.1"/>
</dbReference>
<name>A0ABV1G6W1_9FIRM</name>
<dbReference type="GO" id="GO:0008483">
    <property type="term" value="F:transaminase activity"/>
    <property type="evidence" value="ECO:0007669"/>
    <property type="project" value="UniProtKB-KW"/>
</dbReference>
<protein>
    <submittedName>
        <fullName evidence="2">Aminotransferase class V-fold PLP-dependent enzyme</fullName>
    </submittedName>
</protein>
<dbReference type="PANTHER" id="PTHR43586">
    <property type="entry name" value="CYSTEINE DESULFURASE"/>
    <property type="match status" value="1"/>
</dbReference>
<sequence>MQSIYLDNAATSFPKPAGVSDSMKRYLDCVGATINRSVYGRAQEAGLETLALREVLARLFHFPEPATHVVLTPGATFGLNLVIKGLLRPGDHCIVSGMEHNAVMRPLQQLGGVEFDRIPCDSEGFLQHGALEGLFRPNTRLFVLAHASNVCGSVQDAAAVGAACARHGCFFLLDGAQTAGHYPIDFAALRLSALAVPGHKGLLGPSGIGALLLTDELAASLTPLVAGGTGSASDSELLPPYLPDRLESGTPNLPGIYGLRAALAFVEQQGVERLRRHELALCERFLDGIAPLSGVRLCGTREPGRRVGVISVDLPGRDNAEAAFRLEQEFGILTRCGLHCAPAAHRSLGTFPQGTIRFSLGFANTEQDVDAAVAALRAISAG</sequence>
<comment type="caution">
    <text evidence="2">The sequence shown here is derived from an EMBL/GenBank/DDBJ whole genome shotgun (WGS) entry which is preliminary data.</text>
</comment>
<dbReference type="Gene3D" id="3.40.640.10">
    <property type="entry name" value="Type I PLP-dependent aspartate aminotransferase-like (Major domain)"/>
    <property type="match status" value="1"/>
</dbReference>
<dbReference type="NCBIfam" id="TIGR01977">
    <property type="entry name" value="am_tr_V_EF2568"/>
    <property type="match status" value="1"/>
</dbReference>
<dbReference type="InterPro" id="IPR015422">
    <property type="entry name" value="PyrdxlP-dep_Trfase_small"/>
</dbReference>
<dbReference type="Proteomes" id="UP001491552">
    <property type="component" value="Unassembled WGS sequence"/>
</dbReference>
<evidence type="ECO:0000313" key="3">
    <source>
        <dbReference type="Proteomes" id="UP001491552"/>
    </source>
</evidence>
<gene>
    <name evidence="2" type="ORF">WMO66_06670</name>
</gene>
<keyword evidence="2" id="KW-0032">Aminotransferase</keyword>
<dbReference type="InterPro" id="IPR000192">
    <property type="entry name" value="Aminotrans_V_dom"/>
</dbReference>
<dbReference type="InterPro" id="IPR015421">
    <property type="entry name" value="PyrdxlP-dep_Trfase_major"/>
</dbReference>
<evidence type="ECO:0000259" key="1">
    <source>
        <dbReference type="Pfam" id="PF00266"/>
    </source>
</evidence>
<keyword evidence="2" id="KW-0808">Transferase</keyword>
<dbReference type="SUPFAM" id="SSF53383">
    <property type="entry name" value="PLP-dependent transferases"/>
    <property type="match status" value="1"/>
</dbReference>
<reference evidence="2 3" key="1">
    <citation type="submission" date="2024-03" db="EMBL/GenBank/DDBJ databases">
        <title>Human intestinal bacterial collection.</title>
        <authorList>
            <person name="Pauvert C."/>
            <person name="Hitch T.C.A."/>
            <person name="Clavel T."/>
        </authorList>
    </citation>
    <scope>NUCLEOTIDE SEQUENCE [LARGE SCALE GENOMIC DNA]</scope>
    <source>
        <strain evidence="2 3">CLA-AA-H192</strain>
    </source>
</reference>
<dbReference type="Gene3D" id="3.90.1150.10">
    <property type="entry name" value="Aspartate Aminotransferase, domain 1"/>
    <property type="match status" value="1"/>
</dbReference>
<dbReference type="PANTHER" id="PTHR43586:SF4">
    <property type="entry name" value="ISOPENICILLIN N EPIMERASE"/>
    <property type="match status" value="1"/>
</dbReference>
<dbReference type="InterPro" id="IPR010969">
    <property type="entry name" value="Cys_dSase-rel_unknwn_funct"/>
</dbReference>
<accession>A0ABV1G6W1</accession>
<evidence type="ECO:0000313" key="2">
    <source>
        <dbReference type="EMBL" id="MEQ2510929.1"/>
    </source>
</evidence>
<organism evidence="2 3">
    <name type="scientific">Faecousia intestinalis</name>
    <dbReference type="NCBI Taxonomy" id="3133167"/>
    <lineage>
        <taxon>Bacteria</taxon>
        <taxon>Bacillati</taxon>
        <taxon>Bacillota</taxon>
        <taxon>Clostridia</taxon>
        <taxon>Eubacteriales</taxon>
        <taxon>Oscillospiraceae</taxon>
        <taxon>Faecousia</taxon>
    </lineage>
</organism>
<dbReference type="Pfam" id="PF00266">
    <property type="entry name" value="Aminotran_5"/>
    <property type="match status" value="1"/>
</dbReference>
<keyword evidence="3" id="KW-1185">Reference proteome</keyword>
<dbReference type="EMBL" id="JBBMFF010000202">
    <property type="protein sequence ID" value="MEQ2510929.1"/>
    <property type="molecule type" value="Genomic_DNA"/>
</dbReference>
<proteinExistence type="predicted"/>